<name>A0A0R3TXH5_RODNA</name>
<organism evidence="3">
    <name type="scientific">Rodentolepis nana</name>
    <name type="common">Dwarf tapeworm</name>
    <name type="synonym">Hymenolepis nana</name>
    <dbReference type="NCBI Taxonomy" id="102285"/>
    <lineage>
        <taxon>Eukaryota</taxon>
        <taxon>Metazoa</taxon>
        <taxon>Spiralia</taxon>
        <taxon>Lophotrochozoa</taxon>
        <taxon>Platyhelminthes</taxon>
        <taxon>Cestoda</taxon>
        <taxon>Eucestoda</taxon>
        <taxon>Cyclophyllidea</taxon>
        <taxon>Hymenolepididae</taxon>
        <taxon>Rodentolepis</taxon>
    </lineage>
</organism>
<keyword evidence="2" id="KW-1185">Reference proteome</keyword>
<dbReference type="AlphaFoldDB" id="A0A0R3TXH5"/>
<accession>A0A0R3TXH5</accession>
<evidence type="ECO:0000313" key="1">
    <source>
        <dbReference type="EMBL" id="VDO13410.1"/>
    </source>
</evidence>
<evidence type="ECO:0000313" key="2">
    <source>
        <dbReference type="Proteomes" id="UP000278807"/>
    </source>
</evidence>
<gene>
    <name evidence="1" type="ORF">HNAJ_LOCUS12548</name>
</gene>
<reference evidence="1 2" key="2">
    <citation type="submission" date="2018-11" db="EMBL/GenBank/DDBJ databases">
        <authorList>
            <consortium name="Pathogen Informatics"/>
        </authorList>
    </citation>
    <scope>NUCLEOTIDE SEQUENCE [LARGE SCALE GENOMIC DNA]</scope>
</reference>
<dbReference type="WBParaSite" id="HNAJ_0001257001-mRNA-1">
    <property type="protein sequence ID" value="HNAJ_0001257001-mRNA-1"/>
    <property type="gene ID" value="HNAJ_0001257001"/>
</dbReference>
<dbReference type="EMBL" id="UZAE01014426">
    <property type="protein sequence ID" value="VDO13410.1"/>
    <property type="molecule type" value="Genomic_DNA"/>
</dbReference>
<sequence length="42" mass="4805">MMYRMQPTMAELLVPSPAAESAAKLRFHQDHALWCSKPEMSI</sequence>
<protein>
    <submittedName>
        <fullName evidence="1 3">Uncharacterized protein</fullName>
    </submittedName>
</protein>
<evidence type="ECO:0000313" key="3">
    <source>
        <dbReference type="WBParaSite" id="HNAJ_0001257001-mRNA-1"/>
    </source>
</evidence>
<proteinExistence type="predicted"/>
<reference evidence="3" key="1">
    <citation type="submission" date="2017-02" db="UniProtKB">
        <authorList>
            <consortium name="WormBaseParasite"/>
        </authorList>
    </citation>
    <scope>IDENTIFICATION</scope>
</reference>
<dbReference type="Proteomes" id="UP000278807">
    <property type="component" value="Unassembled WGS sequence"/>
</dbReference>